<feature type="compositionally biased region" description="Basic and acidic residues" evidence="10">
    <location>
        <begin position="261"/>
        <end position="272"/>
    </location>
</feature>
<comment type="catalytic activity">
    <reaction evidence="9">
        <text>L-seryl-[protein] + ATP = O-phospho-L-seryl-[protein] + ADP + H(+)</text>
        <dbReference type="Rhea" id="RHEA:17989"/>
        <dbReference type="Rhea" id="RHEA-COMP:9863"/>
        <dbReference type="Rhea" id="RHEA-COMP:11604"/>
        <dbReference type="ChEBI" id="CHEBI:15378"/>
        <dbReference type="ChEBI" id="CHEBI:29999"/>
        <dbReference type="ChEBI" id="CHEBI:30616"/>
        <dbReference type="ChEBI" id="CHEBI:83421"/>
        <dbReference type="ChEBI" id="CHEBI:456216"/>
        <dbReference type="EC" id="2.7.11.1"/>
    </reaction>
</comment>
<feature type="compositionally biased region" description="Polar residues" evidence="10">
    <location>
        <begin position="1576"/>
        <end position="1586"/>
    </location>
</feature>
<feature type="domain" description="Protein kinase" evidence="11">
    <location>
        <begin position="431"/>
        <end position="689"/>
    </location>
</feature>
<feature type="region of interest" description="Disordered" evidence="10">
    <location>
        <begin position="2681"/>
        <end position="2706"/>
    </location>
</feature>
<dbReference type="PROSITE" id="PS00108">
    <property type="entry name" value="PROTEIN_KINASE_ST"/>
    <property type="match status" value="1"/>
</dbReference>
<feature type="compositionally biased region" description="Polar residues" evidence="10">
    <location>
        <begin position="250"/>
        <end position="260"/>
    </location>
</feature>
<dbReference type="Gene3D" id="1.10.510.10">
    <property type="entry name" value="Transferase(Phosphotransferase) domain 1"/>
    <property type="match status" value="1"/>
</dbReference>
<feature type="region of interest" description="Disordered" evidence="10">
    <location>
        <begin position="3005"/>
        <end position="3067"/>
    </location>
</feature>
<protein>
    <recommendedName>
        <fullName evidence="2">non-specific serine/threonine protein kinase</fullName>
        <ecNumber evidence="2">2.7.11.1</ecNumber>
    </recommendedName>
</protein>
<feature type="region of interest" description="Disordered" evidence="10">
    <location>
        <begin position="2350"/>
        <end position="2384"/>
    </location>
</feature>
<feature type="compositionally biased region" description="Polar residues" evidence="10">
    <location>
        <begin position="1595"/>
        <end position="1625"/>
    </location>
</feature>
<dbReference type="SMART" id="SM00220">
    <property type="entry name" value="S_TKc"/>
    <property type="match status" value="1"/>
</dbReference>
<dbReference type="Pfam" id="PF00069">
    <property type="entry name" value="Pkinase"/>
    <property type="match status" value="1"/>
</dbReference>
<dbReference type="InterPro" id="IPR056865">
    <property type="entry name" value="CCTL2_WNK"/>
</dbReference>
<feature type="compositionally biased region" description="Polar residues" evidence="10">
    <location>
        <begin position="2550"/>
        <end position="2566"/>
    </location>
</feature>
<keyword evidence="3" id="KW-0723">Serine/threonine-protein kinase</keyword>
<feature type="compositionally biased region" description="Polar residues" evidence="10">
    <location>
        <begin position="2588"/>
        <end position="2598"/>
    </location>
</feature>
<dbReference type="Pfam" id="PF24889">
    <property type="entry name" value="CCTL2_WNK"/>
    <property type="match status" value="1"/>
</dbReference>
<feature type="compositionally biased region" description="Low complexity" evidence="10">
    <location>
        <begin position="1526"/>
        <end position="1575"/>
    </location>
</feature>
<proteinExistence type="predicted"/>
<dbReference type="PROSITE" id="PS50011">
    <property type="entry name" value="PROTEIN_KINASE_DOM"/>
    <property type="match status" value="1"/>
</dbReference>
<dbReference type="Pfam" id="PF12202">
    <property type="entry name" value="OSR1_C"/>
    <property type="match status" value="1"/>
</dbReference>
<feature type="region of interest" description="Disordered" evidence="10">
    <location>
        <begin position="968"/>
        <end position="1012"/>
    </location>
</feature>
<feature type="compositionally biased region" description="Low complexity" evidence="10">
    <location>
        <begin position="2080"/>
        <end position="2092"/>
    </location>
</feature>
<feature type="compositionally biased region" description="Polar residues" evidence="10">
    <location>
        <begin position="2506"/>
        <end position="2543"/>
    </location>
</feature>
<sequence length="3067" mass="339501">MSDKYLLSHKKNVNNYSFKSISKAHSEYSEQNINLKHNKSSIANNFADLKNGNYVESNKTDDSKLKPVKYGNQNVSNAASKLNSCSKTSDECSDRKRRVVPCKDLGDHRSNHLSPFESKTGSNISALGRNSDEKKTNSGGSAVILRRNSRLPNRSNSACESSTQNDKIKCVAFHSTRHSSLQRSDCDIRPKSSLCRSTISKHNSPVRGPHVAEHRRYSPRKPLSPSVSFSNSHSKKPHEAQGQADLVNVNVRSPNENKSMSLDRRHGSKGNEESETNAIPAGQQLGAFGEDSSSSVYIPPDSVSVSGRNGDGGGVGGGVESTYVEQADEEGGGGIHSTNAASETTPPSFFDAGTSAKTATTTMGTTAAVTIPAVITTTSENVVYSEALTSVEASQPNTDGVLPMAPRRLPSTDDDDDKEKAVDASPDGRYLKFDEEIGRGSFKTVYRGLDTETGVSVAWCELQENKLNKTERQRFREEAEMLKRLQHSNIVRFYDCWEVTNTKRKYIVLVTELMTSGTLKTYLRRFKKMNTKILKSWCRQILKGLSFLHSRTPPIIHRDLKCDNIFITGTSGCVKIGDLGLATLKNRSFAKSVIGTPEFMAPEMYDEHYDEKVDVYAFGMCMLEMITAEYPYTECKGPAQIYKKVVNGIKPMNYYKVENNEVRDVIDLCIQLKKEKRPTIKELLDHEFFAEDLGLKLEIIDRDQAVATNSPKIVFRLRVTDPNKRTKKYKENEAVQFDFDLNLDNAKEIAADMAGSGHIFEDDVHFVVQMMNSRINSYVRECKSMQLTKMVSMMAASSNINVPPEICGSPTRLPNQVIDQTNLPMRNNENIGENQSVPFPINLDVNLQAQNFLQNSNQMQPQDQSIQSQNIAFANQNQPLGFQQQSVQGENSQYFNMLDLNSQYVPAGQINYASDHVQAQIPFQQNQSEGTHQYSNVNSAQQQEANSTPYQAGRSLTQSEISYPQYQMNQSSHEADMQNQSQYSAGPSTVQNIPQQSQPTDYGQSYQMSMSHPSENVPHYQQYAANMDSNQQVNQQMQPADSNFTQCQQCSQPNDQNSQKPLESHQTYQSQPNIQQQPSMDMNEQSYNQIPFQQKPTNMQPLVDSNAFQHSVQPSDASGNNYVGSFSTPDKPLHAFSENSSKDDMFYPPQQNQIPPQFHGSLPHAQTQGFNNFQQMNPQEFYESYQQQINSLFSQNNAMNEFPFLQQMNAFFQQQLPGNSSSNLPFSLHPNQQQLLQQLKNLNLTQPQLIYYLQLMQSQQPSPMVHQMDSNQAPKPPVNMPFHNLRSENFEIPSHQMPFPFLQPRDSSSGQQFDPKLFTPDQLNMMFSMLQNLNQSPFSNTPSTSMSYPESQQQGFSKQQLDAQQMNYSSDWWNKFQTFFNIPFAQNQMASVPTAQQFPHIPPQYLELFQKTMLPQNMPFSNPASSLPSKMELESQHFQYPELQEMFIQWLKQMTLMGMQVNAPPNVDLSKQQEFFAQLYRHPDMAARFNSDMLWKMRAQTSLDASRSMPPYIPPSSEGIKSNNLSMQSMPPMSYSYGQPQQSQQQQPQDSGKSEIPQSYQQQYVPIQSQYQQSQTIGENVQGTQHRMQEPDMAQQPSTLSQPSSENQNITNSQPLMQDNSQNAHQQQYYQTQVPSTEMFSQKYSEPVSLNQNYTQNTVDNECSAQIAQDQANAPYQQADQQQGSDSGNVGQGFVNQDMQNSNTSVNAPQPNPINQAAVGNCGDGQQMNYKKNESYQSPLNNAPNVESTSNFSNSGNFHVTSVPVPNQTNPAVSEVHACAYVNQNVAEKSDLGMSNVDSGGAVIRDVSERFLPLGNNSAAYCFMPQCDTCLALLQTQQITLAPIHTSCANSVRSQLDNSSHTNSSQNSSKPVMQNQIFACPTHSGALDPQRKISVVSNQSTMSTDSDYVSDTNNLYFDPRSRKLSDVPSSYELASGEIFHYSKPASFNLNLNIAAANSLKSTTKDQCCQTPEFPLESVDPRHEVKISDIQNMRFTMPDQDGGDDLKRKISNISTISTLSSMSTESASTFDTVTHGVDPVSGNEDSSAVRIDDSGSRNYDQPQNIVQVNPTGPSADEMSDKGSSMSSVSSKQSTTKRKSRPSVPKLSILRVSADGQIECQLEITRQKIVTFGFNHHEMTAAEVADKLLAEKVVSTSHLEQLLVLLNELTRLLKERPDQIPDLNSIVFSPTHILRDNPDNIASDTDSQPNVVDANVNMTYASADSHVNVTNISNIENESSICTSSNVQNTAFAENVGPIVESRNDSQAVVNTDYSKPRDAGQSSDDGEQKSNRSSATGSPARKISRFLVSPVIEELMQQASIASRTTDATPTTDSRGGEVNIFSVESASHAMGDNQSAGSNNQAVSHVSPNESARSEGESSEPASQLLTNSAYSSGRISTCTPPVLHVSPESTVSGGEGAYYKLSHQSSVDTANAGPQTLQDLQQKLAKLTCQPFDLTNRSNVSPQSGTPHQQDMPPIQNVYENVMTQSAEGVNNIMQQQIIPPPSVLPNQPASSSLADSNVPSQYSQTPVLSEFSSPPNATASSESREKNNMNLQTAKYADQTSTPAENYKTEADSAPVAASSEAAKPTDNSSNVQLASRPQELEKMRFSYKKDSTTVAPFPPFRDHIGDGKSQSHPSEAGFEHLKASSLTTPVNVSQLLSHPVQRGRFSVTTHPPLNLLNIDINHGEKSSDSSNQNPYLSHSANPLSTHIDAPSSSVVCKSDNNCSLSGDSETCAPHASDSFYSYEELQSKCNVADGDGSLVRWFSDNSLNRHRPAGDSASPNAAPDVGRGAVALEPRDLLKRKLKTYVSMVNLTTSTVGHQHRETVAVDVVVQDVPSAEHRLYRQCEDTVQAEGRLPAGCHRRKAFGGSSEAIMYLSQNEMDQSLNRIFGEPKYGDIRRRTNSYGNDSYYARRRKRSYRPNSLNVFAYAEAANVAVDDGFASNTSDHLTYLLLRQQMELQELQNRHRKEIEAFRQLSVTGSGSAPSSQVLTPASTGFARGSVDGYLTAPQSPDSFPSELNFEVSTTSPEMNSPTSQPDLVPKTGESTASAATHQHKPVTDSQDNHV</sequence>
<feature type="compositionally biased region" description="Polar residues" evidence="10">
    <location>
        <begin position="3023"/>
        <end position="3038"/>
    </location>
</feature>
<keyword evidence="7" id="KW-0067">ATP-binding</keyword>
<dbReference type="InterPro" id="IPR011009">
    <property type="entry name" value="Kinase-like_dom_sf"/>
</dbReference>
<evidence type="ECO:0000313" key="13">
    <source>
        <dbReference type="Proteomes" id="UP001367676"/>
    </source>
</evidence>
<evidence type="ECO:0000256" key="1">
    <source>
        <dbReference type="ARBA" id="ARBA00001946"/>
    </source>
</evidence>
<dbReference type="EC" id="2.7.11.1" evidence="2"/>
<feature type="compositionally biased region" description="Polar residues" evidence="10">
    <location>
        <begin position="2263"/>
        <end position="2272"/>
    </location>
</feature>
<evidence type="ECO:0000256" key="7">
    <source>
        <dbReference type="ARBA" id="ARBA00022840"/>
    </source>
</evidence>
<reference evidence="12 13" key="1">
    <citation type="submission" date="2024-03" db="EMBL/GenBank/DDBJ databases">
        <title>Adaptation during the transition from Ophiocordyceps entomopathogen to insect associate is accompanied by gene loss and intensified selection.</title>
        <authorList>
            <person name="Ward C.M."/>
            <person name="Onetto C.A."/>
            <person name="Borneman A.R."/>
        </authorList>
    </citation>
    <scope>NUCLEOTIDE SEQUENCE [LARGE SCALE GENOMIC DNA]</scope>
    <source>
        <strain evidence="12">AWRI1</strain>
        <tissue evidence="12">Single Adult Female</tissue>
    </source>
</reference>
<comment type="catalytic activity">
    <reaction evidence="8">
        <text>L-threonyl-[protein] + ATP = O-phospho-L-threonyl-[protein] + ADP + H(+)</text>
        <dbReference type="Rhea" id="RHEA:46608"/>
        <dbReference type="Rhea" id="RHEA-COMP:11060"/>
        <dbReference type="Rhea" id="RHEA-COMP:11605"/>
        <dbReference type="ChEBI" id="CHEBI:15378"/>
        <dbReference type="ChEBI" id="CHEBI:30013"/>
        <dbReference type="ChEBI" id="CHEBI:30616"/>
        <dbReference type="ChEBI" id="CHEBI:61977"/>
        <dbReference type="ChEBI" id="CHEBI:456216"/>
        <dbReference type="EC" id="2.7.11.1"/>
    </reaction>
</comment>
<dbReference type="EMBL" id="JBBCAQ010000022">
    <property type="protein sequence ID" value="KAK7590654.1"/>
    <property type="molecule type" value="Genomic_DNA"/>
</dbReference>
<evidence type="ECO:0000256" key="4">
    <source>
        <dbReference type="ARBA" id="ARBA00022679"/>
    </source>
</evidence>
<dbReference type="GO" id="GO:0005524">
    <property type="term" value="F:ATP binding"/>
    <property type="evidence" value="ECO:0007669"/>
    <property type="project" value="UniProtKB-KW"/>
</dbReference>
<evidence type="ECO:0000259" key="11">
    <source>
        <dbReference type="PROSITE" id="PS50011"/>
    </source>
</evidence>
<feature type="compositionally biased region" description="Polar residues" evidence="10">
    <location>
        <begin position="2691"/>
        <end position="2706"/>
    </location>
</feature>
<dbReference type="Proteomes" id="UP001367676">
    <property type="component" value="Unassembled WGS sequence"/>
</dbReference>
<dbReference type="InterPro" id="IPR000719">
    <property type="entry name" value="Prot_kinase_dom"/>
</dbReference>
<accession>A0AAN9TK82</accession>
<keyword evidence="5" id="KW-0547">Nucleotide-binding</keyword>
<feature type="region of interest" description="Disordered" evidence="10">
    <location>
        <begin position="1504"/>
        <end position="1633"/>
    </location>
</feature>
<evidence type="ECO:0000256" key="5">
    <source>
        <dbReference type="ARBA" id="ARBA00022741"/>
    </source>
</evidence>
<evidence type="ECO:0000256" key="6">
    <source>
        <dbReference type="ARBA" id="ARBA00022777"/>
    </source>
</evidence>
<dbReference type="InterPro" id="IPR024678">
    <property type="entry name" value="Kinase_OSR1/WNK_CCT"/>
</dbReference>
<dbReference type="GO" id="GO:0004674">
    <property type="term" value="F:protein serine/threonine kinase activity"/>
    <property type="evidence" value="ECO:0007669"/>
    <property type="project" value="UniProtKB-KW"/>
</dbReference>
<gene>
    <name evidence="12" type="ORF">V9T40_002267</name>
</gene>
<feature type="region of interest" description="Disordered" evidence="10">
    <location>
        <begin position="1672"/>
        <end position="1727"/>
    </location>
</feature>
<feature type="region of interest" description="Disordered" evidence="10">
    <location>
        <begin position="2500"/>
        <end position="2601"/>
    </location>
</feature>
<feature type="region of interest" description="Disordered" evidence="10">
    <location>
        <begin position="106"/>
        <end position="161"/>
    </location>
</feature>
<keyword evidence="13" id="KW-1185">Reference proteome</keyword>
<dbReference type="CDD" id="cd13983">
    <property type="entry name" value="STKc_WNK"/>
    <property type="match status" value="1"/>
</dbReference>
<feature type="compositionally biased region" description="Polar residues" evidence="10">
    <location>
        <begin position="2352"/>
        <end position="2371"/>
    </location>
</feature>
<dbReference type="FunFam" id="3.30.200.20:FF:000010">
    <property type="entry name" value="Serine/threonine-protein kinase WNK1 isoform 2"/>
    <property type="match status" value="1"/>
</dbReference>
<dbReference type="FunFam" id="1.10.510.10:FF:000006">
    <property type="entry name" value="Serine/threonine-protein kinase WNK1 isoform 2"/>
    <property type="match status" value="1"/>
</dbReference>
<evidence type="ECO:0000256" key="9">
    <source>
        <dbReference type="ARBA" id="ARBA00048679"/>
    </source>
</evidence>
<evidence type="ECO:0000256" key="2">
    <source>
        <dbReference type="ARBA" id="ARBA00012513"/>
    </source>
</evidence>
<feature type="region of interest" description="Disordered" evidence="10">
    <location>
        <begin position="927"/>
        <end position="952"/>
    </location>
</feature>
<comment type="cofactor">
    <cofactor evidence="1">
        <name>Mg(2+)</name>
        <dbReference type="ChEBI" id="CHEBI:18420"/>
    </cofactor>
</comment>
<feature type="region of interest" description="Disordered" evidence="10">
    <location>
        <begin position="2261"/>
        <end position="2301"/>
    </location>
</feature>
<feature type="region of interest" description="Disordered" evidence="10">
    <location>
        <begin position="1031"/>
        <end position="1079"/>
    </location>
</feature>
<feature type="compositionally biased region" description="Polar residues" evidence="10">
    <location>
        <begin position="1684"/>
        <end position="1715"/>
    </location>
</feature>
<organism evidence="12 13">
    <name type="scientific">Parthenolecanium corni</name>
    <dbReference type="NCBI Taxonomy" id="536013"/>
    <lineage>
        <taxon>Eukaryota</taxon>
        <taxon>Metazoa</taxon>
        <taxon>Ecdysozoa</taxon>
        <taxon>Arthropoda</taxon>
        <taxon>Hexapoda</taxon>
        <taxon>Insecta</taxon>
        <taxon>Pterygota</taxon>
        <taxon>Neoptera</taxon>
        <taxon>Paraneoptera</taxon>
        <taxon>Hemiptera</taxon>
        <taxon>Sternorrhyncha</taxon>
        <taxon>Coccoidea</taxon>
        <taxon>Coccidae</taxon>
        <taxon>Parthenolecanium</taxon>
    </lineage>
</organism>
<feature type="region of interest" description="Disordered" evidence="10">
    <location>
        <begin position="197"/>
        <end position="313"/>
    </location>
</feature>
<dbReference type="Gene3D" id="3.30.200.20">
    <property type="entry name" value="Phosphorylase Kinase, domain 1"/>
    <property type="match status" value="1"/>
</dbReference>
<dbReference type="InterPro" id="IPR050588">
    <property type="entry name" value="WNK_Ser-Thr_kinase"/>
</dbReference>
<evidence type="ECO:0000313" key="12">
    <source>
        <dbReference type="EMBL" id="KAK7590654.1"/>
    </source>
</evidence>
<feature type="region of interest" description="Disordered" evidence="10">
    <location>
        <begin position="2031"/>
        <end position="2102"/>
    </location>
</feature>
<feature type="compositionally biased region" description="Polar residues" evidence="10">
    <location>
        <begin position="2055"/>
        <end position="2071"/>
    </location>
</feature>
<keyword evidence="4" id="KW-0808">Transferase</keyword>
<keyword evidence="6" id="KW-0418">Kinase</keyword>
<name>A0AAN9TK82_9HEMI</name>
<feature type="region of interest" description="Disordered" evidence="10">
    <location>
        <begin position="395"/>
        <end position="423"/>
    </location>
</feature>
<evidence type="ECO:0000256" key="8">
    <source>
        <dbReference type="ARBA" id="ARBA00047899"/>
    </source>
</evidence>
<comment type="caution">
    <text evidence="12">The sequence shown here is derived from an EMBL/GenBank/DDBJ whole genome shotgun (WGS) entry which is preliminary data.</text>
</comment>
<dbReference type="SUPFAM" id="SSF56112">
    <property type="entry name" value="Protein kinase-like (PK-like)"/>
    <property type="match status" value="1"/>
</dbReference>
<dbReference type="Gene3D" id="3.10.20.90">
    <property type="entry name" value="Phosphatidylinositol 3-kinase Catalytic Subunit, Chain A, domain 1"/>
    <property type="match status" value="1"/>
</dbReference>
<dbReference type="PANTHER" id="PTHR13902">
    <property type="entry name" value="SERINE/THREONINE-PROTEIN KINASE WNK WITH NO LYSINE -RELATED"/>
    <property type="match status" value="1"/>
</dbReference>
<dbReference type="InterPro" id="IPR008271">
    <property type="entry name" value="Ser/Thr_kinase_AS"/>
</dbReference>
<evidence type="ECO:0000256" key="10">
    <source>
        <dbReference type="SAM" id="MobiDB-lite"/>
    </source>
</evidence>
<evidence type="ECO:0000256" key="3">
    <source>
        <dbReference type="ARBA" id="ARBA00022527"/>
    </source>
</evidence>
<feature type="compositionally biased region" description="Low complexity" evidence="10">
    <location>
        <begin position="1672"/>
        <end position="1683"/>
    </location>
</feature>